<dbReference type="InterPro" id="IPR036388">
    <property type="entry name" value="WH-like_DNA-bd_sf"/>
</dbReference>
<dbReference type="EMBL" id="BMYZ01000002">
    <property type="protein sequence ID" value="GGY79074.1"/>
    <property type="molecule type" value="Genomic_DNA"/>
</dbReference>
<keyword evidence="5" id="KW-1185">Reference proteome</keyword>
<dbReference type="InterPro" id="IPR011119">
    <property type="entry name" value="Unchr_helicase_relaxase_TraI"/>
</dbReference>
<keyword evidence="4" id="KW-0067">ATP-binding</keyword>
<evidence type="ECO:0000259" key="3">
    <source>
        <dbReference type="Pfam" id="PF07515"/>
    </source>
</evidence>
<reference evidence="5" key="1">
    <citation type="journal article" date="2019" name="Int. J. Syst. Evol. Microbiol.">
        <title>The Global Catalogue of Microorganisms (GCM) 10K type strain sequencing project: providing services to taxonomists for standard genome sequencing and annotation.</title>
        <authorList>
            <consortium name="The Broad Institute Genomics Platform"/>
            <consortium name="The Broad Institute Genome Sequencing Center for Infectious Disease"/>
            <person name="Wu L."/>
            <person name="Ma J."/>
        </authorList>
    </citation>
    <scope>NUCLEOTIDE SEQUENCE [LARGE SCALE GENOMIC DNA]</scope>
    <source>
        <strain evidence="5">KCTC 32239</strain>
    </source>
</reference>
<proteinExistence type="predicted"/>
<dbReference type="Pfam" id="PF07514">
    <property type="entry name" value="TraI_2"/>
    <property type="match status" value="1"/>
</dbReference>
<feature type="compositionally biased region" description="Low complexity" evidence="1">
    <location>
        <begin position="439"/>
        <end position="452"/>
    </location>
</feature>
<organism evidence="4 5">
    <name type="scientific">Cellvibrio zantedeschiae</name>
    <dbReference type="NCBI Taxonomy" id="1237077"/>
    <lineage>
        <taxon>Bacteria</taxon>
        <taxon>Pseudomonadati</taxon>
        <taxon>Pseudomonadota</taxon>
        <taxon>Gammaproteobacteria</taxon>
        <taxon>Cellvibrionales</taxon>
        <taxon>Cellvibrionaceae</taxon>
        <taxon>Cellvibrio</taxon>
    </lineage>
</organism>
<dbReference type="GO" id="GO:0004386">
    <property type="term" value="F:helicase activity"/>
    <property type="evidence" value="ECO:0007669"/>
    <property type="project" value="UniProtKB-KW"/>
</dbReference>
<gene>
    <name evidence="4" type="ORF">GCM10011613_24830</name>
</gene>
<evidence type="ECO:0000256" key="1">
    <source>
        <dbReference type="SAM" id="MobiDB-lite"/>
    </source>
</evidence>
<dbReference type="Gene3D" id="2.40.10.200">
    <property type="entry name" value="STY4665 C-terminal domain-like"/>
    <property type="match status" value="1"/>
</dbReference>
<feature type="domain" description="Putative conjugal transfer nickase/helicase TraI C-terminal" evidence="3">
    <location>
        <begin position="487"/>
        <end position="600"/>
    </location>
</feature>
<dbReference type="Gene3D" id="1.10.10.10">
    <property type="entry name" value="Winged helix-like DNA-binding domain superfamily/Winged helix DNA-binding domain"/>
    <property type="match status" value="1"/>
</dbReference>
<evidence type="ECO:0000259" key="2">
    <source>
        <dbReference type="Pfam" id="PF07514"/>
    </source>
</evidence>
<name>A0ABQ3B4W9_9GAMM</name>
<evidence type="ECO:0000313" key="5">
    <source>
        <dbReference type="Proteomes" id="UP000619761"/>
    </source>
</evidence>
<dbReference type="SUPFAM" id="SSF46785">
    <property type="entry name" value="Winged helix' DNA-binding domain"/>
    <property type="match status" value="1"/>
</dbReference>
<keyword evidence="4" id="KW-0347">Helicase</keyword>
<feature type="domain" description="Uncharacterised" evidence="2">
    <location>
        <begin position="30"/>
        <end position="322"/>
    </location>
</feature>
<dbReference type="Proteomes" id="UP000619761">
    <property type="component" value="Unassembled WGS sequence"/>
</dbReference>
<dbReference type="RefSeq" id="WP_189419072.1">
    <property type="nucleotide sequence ID" value="NZ_BMYZ01000002.1"/>
</dbReference>
<comment type="caution">
    <text evidence="4">The sequence shown here is derived from an EMBL/GenBank/DDBJ whole genome shotgun (WGS) entry which is preliminary data.</text>
</comment>
<accession>A0ABQ3B4W9</accession>
<dbReference type="InterPro" id="IPR036390">
    <property type="entry name" value="WH_DNA-bd_sf"/>
</dbReference>
<keyword evidence="4" id="KW-0547">Nucleotide-binding</keyword>
<dbReference type="InterPro" id="IPR011093">
    <property type="entry name" value="TraI_2_C"/>
</dbReference>
<protein>
    <submittedName>
        <fullName evidence="4">Helicase</fullName>
    </submittedName>
</protein>
<sequence length="612" mass="69106">MSQLPILSAEKIFEYCKVHPNLNEWRPLAGLDTDVFDKLILEPMHRFAEVVQLAPASESHHHAGPGGLFAHTVDVITIALKKRRGYQLPLGGTISEINEQRHLWTMGIFVACLLHDVGKLSATIRLLVKYKNGTERLWNTHTEILPKLKAAVSYRIVFEKTPYEYHHKVALTHFEILPRVARSWLFSAPQVMSEVCAYLWGDRFESGIIGEIAEFADGESTARNLLIPADHRFSNAIPAIDRYLKMIRHWIAENAIRINVNGGMGWVDQQGHLYLVCRSLADKLIQECEGQGLKNLPQDPVRIYDILQEHGYALPTKDGKAIWNINIATSTFSHKLTCLKFEARKFSSPSKVLKPLEGEITIGSEEGRRAPLQANEHSSISDHQNEAGLVPATETTTHEPGKQAPTNANDDQPLASEAATSDPADEYQDSIIDSDTPIRSRSNNDTSSLDTSNETAGKVLREYEEKVLVPVANIQSEKHLDWEAGDTGDRFLQWLKKGLIEKTILINNVNAEVHIVEEGVFLLAPAIFKTFLNRHGLNGESLHKNMSKRFARLRVNIRTNDMNVQPYWVFSNNRATKIQGWLLPFSVIYENDYPIPKPNKFIRKNLEDKNAD</sequence>
<feature type="region of interest" description="Disordered" evidence="1">
    <location>
        <begin position="394"/>
        <end position="455"/>
    </location>
</feature>
<keyword evidence="4" id="KW-0378">Hydrolase</keyword>
<dbReference type="Gene3D" id="1.10.3210.40">
    <property type="match status" value="1"/>
</dbReference>
<dbReference type="Pfam" id="PF07515">
    <property type="entry name" value="TraI_2_C"/>
    <property type="match status" value="1"/>
</dbReference>
<evidence type="ECO:0000313" key="4">
    <source>
        <dbReference type="EMBL" id="GGY79074.1"/>
    </source>
</evidence>
<dbReference type="NCBIfam" id="NF041494">
    <property type="entry name" value="MobH"/>
    <property type="match status" value="1"/>
</dbReference>